<organism evidence="2 3">
    <name type="scientific">Nonomuraea ferruginea</name>
    <dbReference type="NCBI Taxonomy" id="46174"/>
    <lineage>
        <taxon>Bacteria</taxon>
        <taxon>Bacillati</taxon>
        <taxon>Actinomycetota</taxon>
        <taxon>Actinomycetes</taxon>
        <taxon>Streptosporangiales</taxon>
        <taxon>Streptosporangiaceae</taxon>
        <taxon>Nonomuraea</taxon>
    </lineage>
</organism>
<name>A0ABT4T727_9ACTN</name>
<dbReference type="InterPro" id="IPR036894">
    <property type="entry name" value="YbaB-like_sf"/>
</dbReference>
<keyword evidence="3" id="KW-1185">Reference proteome</keyword>
<protein>
    <submittedName>
        <fullName evidence="2">YbaB/EbfC family nucleoid-associated protein</fullName>
    </submittedName>
</protein>
<dbReference type="Gene3D" id="3.30.1310.10">
    <property type="entry name" value="Nucleoid-associated protein YbaB-like domain"/>
    <property type="match status" value="1"/>
</dbReference>
<reference evidence="2 3" key="1">
    <citation type="submission" date="2022-11" db="EMBL/GenBank/DDBJ databases">
        <title>Nonomuraea corallina sp. nov., a new species of the genus Nonomuraea isolated from sea side sediment in Thai sea.</title>
        <authorList>
            <person name="Ngamcharungchit C."/>
            <person name="Matsumoto A."/>
            <person name="Suriyachadkun C."/>
            <person name="Panbangred W."/>
            <person name="Inahashi Y."/>
            <person name="Intra B."/>
        </authorList>
    </citation>
    <scope>NUCLEOTIDE SEQUENCE [LARGE SCALE GENOMIC DNA]</scope>
    <source>
        <strain evidence="2 3">DSM 43553</strain>
    </source>
</reference>
<evidence type="ECO:0000313" key="2">
    <source>
        <dbReference type="EMBL" id="MDA0645316.1"/>
    </source>
</evidence>
<comment type="caution">
    <text evidence="2">The sequence shown here is derived from an EMBL/GenBank/DDBJ whole genome shotgun (WGS) entry which is preliminary data.</text>
</comment>
<evidence type="ECO:0000256" key="1">
    <source>
        <dbReference type="SAM" id="Coils"/>
    </source>
</evidence>
<dbReference type="RefSeq" id="WP_246639401.1">
    <property type="nucleotide sequence ID" value="NZ_BAABFD010000009.1"/>
</dbReference>
<dbReference type="SUPFAM" id="SSF82607">
    <property type="entry name" value="YbaB-like"/>
    <property type="match status" value="1"/>
</dbReference>
<gene>
    <name evidence="2" type="ORF">OUY24_32220</name>
</gene>
<dbReference type="InterPro" id="IPR004401">
    <property type="entry name" value="YbaB/EbfC"/>
</dbReference>
<dbReference type="Proteomes" id="UP001212498">
    <property type="component" value="Unassembled WGS sequence"/>
</dbReference>
<keyword evidence="1" id="KW-0175">Coiled coil</keyword>
<sequence length="94" mass="10408">MEEAMARLDELVSTARRAEEAAAEWSARRFTGRADEGRVVATTDALGVLLDLRIHPVSRSRLDARRLADEILAAITRAEEEAETARSRLLPGLH</sequence>
<dbReference type="EMBL" id="JAPNUD010000132">
    <property type="protein sequence ID" value="MDA0645316.1"/>
    <property type="molecule type" value="Genomic_DNA"/>
</dbReference>
<feature type="coiled-coil region" evidence="1">
    <location>
        <begin position="1"/>
        <end position="28"/>
    </location>
</feature>
<evidence type="ECO:0000313" key="3">
    <source>
        <dbReference type="Proteomes" id="UP001212498"/>
    </source>
</evidence>
<accession>A0ABT4T727</accession>
<dbReference type="Pfam" id="PF02575">
    <property type="entry name" value="YbaB_DNA_bd"/>
    <property type="match status" value="1"/>
</dbReference>
<proteinExistence type="predicted"/>